<evidence type="ECO:0000259" key="3">
    <source>
        <dbReference type="PROSITE" id="PS50017"/>
    </source>
</evidence>
<keyword evidence="1" id="KW-0677">Repeat</keyword>
<dbReference type="PROSITE" id="PS50017">
    <property type="entry name" value="DEATH_DOMAIN"/>
    <property type="match status" value="1"/>
</dbReference>
<dbReference type="InterPro" id="IPR027417">
    <property type="entry name" value="P-loop_NTPase"/>
</dbReference>
<comment type="caution">
    <text evidence="4">The sequence shown here is derived from an EMBL/GenBank/DDBJ whole genome shotgun (WGS) entry which is preliminary data.</text>
</comment>
<keyword evidence="5" id="KW-1185">Reference proteome</keyword>
<dbReference type="Gene3D" id="1.10.533.10">
    <property type="entry name" value="Death Domain, Fas"/>
    <property type="match status" value="1"/>
</dbReference>
<dbReference type="SUPFAM" id="SSF47986">
    <property type="entry name" value="DEATH domain"/>
    <property type="match status" value="1"/>
</dbReference>
<gene>
    <name evidence="4" type="ORF">KUTeg_024214</name>
</gene>
<reference evidence="4 5" key="1">
    <citation type="submission" date="2022-12" db="EMBL/GenBank/DDBJ databases">
        <title>Chromosome-level genome of Tegillarca granosa.</title>
        <authorList>
            <person name="Kim J."/>
        </authorList>
    </citation>
    <scope>NUCLEOTIDE SEQUENCE [LARGE SCALE GENOMIC DNA]</scope>
    <source>
        <strain evidence="4">Teg-2019</strain>
        <tissue evidence="4">Adductor muscle</tissue>
    </source>
</reference>
<dbReference type="PANTHER" id="PTHR47679">
    <property type="entry name" value="PROTEIN TORNADO 1"/>
    <property type="match status" value="1"/>
</dbReference>
<feature type="region of interest" description="Disordered" evidence="2">
    <location>
        <begin position="102"/>
        <end position="136"/>
    </location>
</feature>
<name>A0ABQ9DWP1_TEGGR</name>
<dbReference type="InterPro" id="IPR000488">
    <property type="entry name" value="Death_dom"/>
</dbReference>
<organism evidence="4 5">
    <name type="scientific">Tegillarca granosa</name>
    <name type="common">Malaysian cockle</name>
    <name type="synonym">Anadara granosa</name>
    <dbReference type="NCBI Taxonomy" id="220873"/>
    <lineage>
        <taxon>Eukaryota</taxon>
        <taxon>Metazoa</taxon>
        <taxon>Spiralia</taxon>
        <taxon>Lophotrochozoa</taxon>
        <taxon>Mollusca</taxon>
        <taxon>Bivalvia</taxon>
        <taxon>Autobranchia</taxon>
        <taxon>Pteriomorphia</taxon>
        <taxon>Arcoida</taxon>
        <taxon>Arcoidea</taxon>
        <taxon>Arcidae</taxon>
        <taxon>Tegillarca</taxon>
    </lineage>
</organism>
<sequence length="968" mass="111648">MNDTSVKMFCDALKSGKRRIYEIRLMVVGHFGAGKTTFTMGLLQDNVPTNRIHSTDGIEIYIGRCIVDLETMKWIYKNETFEEIKDILKKMADVLRQIKEGDLNSKDNKGSTTKTLPEKTDNKTLAPGMDTVDGIPNGPSPQIYDTVDSSSGFDTVDSSVGFDTVDSSVGFDTVDSSVGFDTVDSGLIKISISENVEDNEDFELQNSSSLLTARTLKRHTSHTPEDLLKQTLEHAKERKEVRNCAPVQVWDFGGQAIFYTTHQTFLSPRCVYTLVIDVSRKLVDLVDDTDLNPGTMMKSKIIEFLRFWVNSIISYARGQKRGFPKIFIIGTHIDQLPQHNRKKILEELFLEIRREFMNHPASEHLVIDPRFCLNALDRDDPGYNFIKAEILRIAKSQPYWGEERPTSWLPLEEVYSSLRKNGVKIISIQDTIALNKASPVHAIPEDQLNYFLLFQHSLGNILYYDEESLRDFIILDPRWLIHALRSIITAERFCKNDVIKSRIWTSLSGEGIIYITTLLQLWRRKENEEFFKNKDHLLKVLEKLDLLAKPKLYSVEGNDIEGTFYFVPSMLKEGIVGKKINDFIPKHRTATFFIVFKRKFLPPAIFQRLVAACLTMWPLLQFRKENALFSGFVGYKLDSYHHLFLQMEDHKIIVSISHVRLYKGLCHMLCTGVRCFVTSALCRLVDTYSGNSCETDTSKNDLIFDLHVPCCHHHSCCLIKLDELMAVKPLCQHHYESGSAELQRYIWFYNEMPDSMKNRPCDKNCNGPPTEILENRVLEAELGRLARVSSSAPYMLFSALDIPEERGVAIINDHRDNIIDQKYYIFSEWYRRERYPTYKKLFSLLTDVEGNVHLYCQIYKEEYSSGFKEEELETIPSDLVLDRLCDRFCKEAFQLGIELGLDHVILEALKEKHPDPLKRNREMLRLWKREGKYRPTIGKLVTALDNVGIYSTVLESINESVEDEDDWT</sequence>
<dbReference type="Gene3D" id="1.10.10.10">
    <property type="entry name" value="Winged helix-like DNA-binding domain superfamily/Winged helix DNA-binding domain"/>
    <property type="match status" value="1"/>
</dbReference>
<dbReference type="Proteomes" id="UP001217089">
    <property type="component" value="Unassembled WGS sequence"/>
</dbReference>
<feature type="domain" description="Death" evidence="3">
    <location>
        <begin position="894"/>
        <end position="948"/>
    </location>
</feature>
<dbReference type="CDD" id="cd01670">
    <property type="entry name" value="Death"/>
    <property type="match status" value="1"/>
</dbReference>
<dbReference type="Gene3D" id="3.40.50.300">
    <property type="entry name" value="P-loop containing nucleotide triphosphate hydrolases"/>
    <property type="match status" value="1"/>
</dbReference>
<dbReference type="Pfam" id="PF16095">
    <property type="entry name" value="COR-A"/>
    <property type="match status" value="1"/>
</dbReference>
<dbReference type="InterPro" id="IPR036388">
    <property type="entry name" value="WH-like_DNA-bd_sf"/>
</dbReference>
<protein>
    <recommendedName>
        <fullName evidence="3">Death domain-containing protein</fullName>
    </recommendedName>
</protein>
<dbReference type="Pfam" id="PF08477">
    <property type="entry name" value="Roc"/>
    <property type="match status" value="1"/>
</dbReference>
<dbReference type="EMBL" id="JARBDR010000923">
    <property type="protein sequence ID" value="KAJ8297683.1"/>
    <property type="molecule type" value="Genomic_DNA"/>
</dbReference>
<evidence type="ECO:0000256" key="2">
    <source>
        <dbReference type="SAM" id="MobiDB-lite"/>
    </source>
</evidence>
<accession>A0ABQ9DWP1</accession>
<dbReference type="InterPro" id="IPR032171">
    <property type="entry name" value="COR-A"/>
</dbReference>
<evidence type="ECO:0000256" key="1">
    <source>
        <dbReference type="ARBA" id="ARBA00022737"/>
    </source>
</evidence>
<dbReference type="PANTHER" id="PTHR47679:SF1">
    <property type="entry name" value="PROTEIN TORNADO 1"/>
    <property type="match status" value="1"/>
</dbReference>
<evidence type="ECO:0000313" key="5">
    <source>
        <dbReference type="Proteomes" id="UP001217089"/>
    </source>
</evidence>
<dbReference type="SUPFAM" id="SSF52540">
    <property type="entry name" value="P-loop containing nucleoside triphosphate hydrolases"/>
    <property type="match status" value="1"/>
</dbReference>
<dbReference type="InterPro" id="IPR011029">
    <property type="entry name" value="DEATH-like_dom_sf"/>
</dbReference>
<proteinExistence type="predicted"/>
<evidence type="ECO:0000313" key="4">
    <source>
        <dbReference type="EMBL" id="KAJ8297683.1"/>
    </source>
</evidence>